<sequence>MIFVLMLVRLVVLAAFGALHWYAWRRLVRDTMPRGSLQRRAGSVVFVAGPLLTGGTLVAERPWVPFLLEQILAWPGYLWMVVFLYLLLTLLAGEAVRPLLRRWLARRDAGAAAKERARRSIRPPVAGRPGESGAQRGEELAAVGPRRSLAVAHGGSGTAGDTPEPVAVAEHRRAPASAPSLPGPSGLSRRLFVSRVVGGTATAVAVGTVGYGTASVLRGPQVKRLTIPLAKLPRSAHGFRIAVVATSTWARFRAAVSPSGSSTPSTRPSPT</sequence>
<protein>
    <recommendedName>
        <fullName evidence="5">Metallophosphoesterase</fullName>
    </recommendedName>
</protein>
<dbReference type="STRING" id="1440053.GCA_000718095_05014"/>
<evidence type="ECO:0000256" key="1">
    <source>
        <dbReference type="SAM" id="MobiDB-lite"/>
    </source>
</evidence>
<keyword evidence="4" id="KW-1185">Reference proteome</keyword>
<feature type="region of interest" description="Disordered" evidence="1">
    <location>
        <begin position="115"/>
        <end position="139"/>
    </location>
</feature>
<dbReference type="AlphaFoldDB" id="A0A2T7T8I9"/>
<feature type="transmembrane region" description="Helical" evidence="2">
    <location>
        <begin position="44"/>
        <end position="64"/>
    </location>
</feature>
<keyword evidence="2" id="KW-1133">Transmembrane helix</keyword>
<dbReference type="EMBL" id="AZSP01000137">
    <property type="protein sequence ID" value="PVE11483.1"/>
    <property type="molecule type" value="Genomic_DNA"/>
</dbReference>
<accession>A0A2T7T8I9</accession>
<comment type="caution">
    <text evidence="3">The sequence shown here is derived from an EMBL/GenBank/DDBJ whole genome shotgun (WGS) entry which is preliminary data.</text>
</comment>
<evidence type="ECO:0000313" key="3">
    <source>
        <dbReference type="EMBL" id="PVE11483.1"/>
    </source>
</evidence>
<keyword evidence="2" id="KW-0472">Membrane</keyword>
<reference evidence="3 4" key="1">
    <citation type="submission" date="2013-12" db="EMBL/GenBank/DDBJ databases">
        <title>Annotated genome of Streptomyces scopuliridis.</title>
        <authorList>
            <person name="Olson J.B."/>
        </authorList>
    </citation>
    <scope>NUCLEOTIDE SEQUENCE [LARGE SCALE GENOMIC DNA]</scope>
    <source>
        <strain evidence="3 4">RB72</strain>
    </source>
</reference>
<name>A0A2T7T8I9_9ACTN</name>
<evidence type="ECO:0000256" key="2">
    <source>
        <dbReference type="SAM" id="Phobius"/>
    </source>
</evidence>
<evidence type="ECO:0008006" key="5">
    <source>
        <dbReference type="Google" id="ProtNLM"/>
    </source>
</evidence>
<proteinExistence type="predicted"/>
<gene>
    <name evidence="3" type="ORF">Y717_02720</name>
</gene>
<dbReference type="Proteomes" id="UP000245992">
    <property type="component" value="Unassembled WGS sequence"/>
</dbReference>
<feature type="transmembrane region" description="Helical" evidence="2">
    <location>
        <begin position="76"/>
        <end position="96"/>
    </location>
</feature>
<organism evidence="3 4">
    <name type="scientific">Streptomyces scopuliridis RB72</name>
    <dbReference type="NCBI Taxonomy" id="1440053"/>
    <lineage>
        <taxon>Bacteria</taxon>
        <taxon>Bacillati</taxon>
        <taxon>Actinomycetota</taxon>
        <taxon>Actinomycetes</taxon>
        <taxon>Kitasatosporales</taxon>
        <taxon>Streptomycetaceae</taxon>
        <taxon>Streptomyces</taxon>
    </lineage>
</organism>
<evidence type="ECO:0000313" key="4">
    <source>
        <dbReference type="Proteomes" id="UP000245992"/>
    </source>
</evidence>
<feature type="transmembrane region" description="Helical" evidence="2">
    <location>
        <begin position="6"/>
        <end position="24"/>
    </location>
</feature>
<keyword evidence="2" id="KW-0812">Transmembrane</keyword>